<keyword evidence="3" id="KW-1185">Reference proteome</keyword>
<sequence length="111" mass="12287">MNGQITYLNAGPGSEQTTMEPAPTDASNTIEKVRELLYGNAMRSQGRRVEDLREAMTDLEQRMVQRFNDMQKSIDALALSLRMEQSNAVRAIGGAVTEMGRQISALADRNP</sequence>
<proteinExistence type="predicted"/>
<dbReference type="Proteomes" id="UP001055286">
    <property type="component" value="Unassembled WGS sequence"/>
</dbReference>
<protein>
    <submittedName>
        <fullName evidence="2">Uncharacterized protein</fullName>
    </submittedName>
</protein>
<dbReference type="EMBL" id="BPQJ01000005">
    <property type="protein sequence ID" value="GJD61248.1"/>
    <property type="molecule type" value="Genomic_DNA"/>
</dbReference>
<name>A0AA37H888_9HYPH</name>
<comment type="caution">
    <text evidence="2">The sequence shown here is derived from an EMBL/GenBank/DDBJ whole genome shotgun (WGS) entry which is preliminary data.</text>
</comment>
<feature type="compositionally biased region" description="Polar residues" evidence="1">
    <location>
        <begin position="14"/>
        <end position="28"/>
    </location>
</feature>
<reference evidence="2" key="2">
    <citation type="submission" date="2021-08" db="EMBL/GenBank/DDBJ databases">
        <authorList>
            <person name="Tani A."/>
            <person name="Ola A."/>
            <person name="Ogura Y."/>
            <person name="Katsura K."/>
            <person name="Hayashi T."/>
        </authorList>
    </citation>
    <scope>NUCLEOTIDE SEQUENCE</scope>
    <source>
        <strain evidence="2">JCM 32048</strain>
    </source>
</reference>
<feature type="region of interest" description="Disordered" evidence="1">
    <location>
        <begin position="1"/>
        <end position="28"/>
    </location>
</feature>
<dbReference type="RefSeq" id="WP_238190199.1">
    <property type="nucleotide sequence ID" value="NZ_BPQJ01000005.1"/>
</dbReference>
<evidence type="ECO:0000313" key="3">
    <source>
        <dbReference type="Proteomes" id="UP001055286"/>
    </source>
</evidence>
<organism evidence="2 3">
    <name type="scientific">Methylobacterium frigidaeris</name>
    <dbReference type="NCBI Taxonomy" id="2038277"/>
    <lineage>
        <taxon>Bacteria</taxon>
        <taxon>Pseudomonadati</taxon>
        <taxon>Pseudomonadota</taxon>
        <taxon>Alphaproteobacteria</taxon>
        <taxon>Hyphomicrobiales</taxon>
        <taxon>Methylobacteriaceae</taxon>
        <taxon>Methylobacterium</taxon>
    </lineage>
</organism>
<dbReference type="AlphaFoldDB" id="A0AA37H888"/>
<evidence type="ECO:0000313" key="2">
    <source>
        <dbReference type="EMBL" id="GJD61248.1"/>
    </source>
</evidence>
<evidence type="ECO:0000256" key="1">
    <source>
        <dbReference type="SAM" id="MobiDB-lite"/>
    </source>
</evidence>
<reference evidence="2" key="1">
    <citation type="journal article" date="2016" name="Front. Microbiol.">
        <title>Genome Sequence of the Piezophilic, Mesophilic Sulfate-Reducing Bacterium Desulfovibrio indicus J2T.</title>
        <authorList>
            <person name="Cao J."/>
            <person name="Maignien L."/>
            <person name="Shao Z."/>
            <person name="Alain K."/>
            <person name="Jebbar M."/>
        </authorList>
    </citation>
    <scope>NUCLEOTIDE SEQUENCE</scope>
    <source>
        <strain evidence="2">JCM 32048</strain>
    </source>
</reference>
<accession>A0AA37H888</accession>
<gene>
    <name evidence="2" type="ORF">MPEAHAMD_1388</name>
</gene>